<sequence length="103" mass="11468">MNQSSGDFMFEPSFATWRRAIGLSIDEAARALGLSRGTVCHLLRGYDVDGRPVVPRQDTRMLMQAIADGITLRPYPLAPAEEAVIREARARRIRAGQRRDEAA</sequence>
<dbReference type="InterPro" id="IPR010982">
    <property type="entry name" value="Lambda_DNA-bd_dom_sf"/>
</dbReference>
<dbReference type="SUPFAM" id="SSF47413">
    <property type="entry name" value="lambda repressor-like DNA-binding domains"/>
    <property type="match status" value="1"/>
</dbReference>
<dbReference type="GO" id="GO:0003677">
    <property type="term" value="F:DNA binding"/>
    <property type="evidence" value="ECO:0007669"/>
    <property type="project" value="InterPro"/>
</dbReference>
<dbReference type="EMBL" id="JAEMUK010000023">
    <property type="protein sequence ID" value="MBJ7543976.1"/>
    <property type="molecule type" value="Genomic_DNA"/>
</dbReference>
<dbReference type="Proteomes" id="UP000623250">
    <property type="component" value="Unassembled WGS sequence"/>
</dbReference>
<proteinExistence type="predicted"/>
<comment type="caution">
    <text evidence="1">The sequence shown here is derived from an EMBL/GenBank/DDBJ whole genome shotgun (WGS) entry which is preliminary data.</text>
</comment>
<protein>
    <submittedName>
        <fullName evidence="1">Helix-turn-helix domain-containing protein</fullName>
    </submittedName>
</protein>
<evidence type="ECO:0000313" key="2">
    <source>
        <dbReference type="Proteomes" id="UP000623250"/>
    </source>
</evidence>
<keyword evidence="2" id="KW-1185">Reference proteome</keyword>
<evidence type="ECO:0000313" key="1">
    <source>
        <dbReference type="EMBL" id="MBJ7543976.1"/>
    </source>
</evidence>
<dbReference type="RefSeq" id="WP_199502409.1">
    <property type="nucleotide sequence ID" value="NZ_JAEMUK010000023.1"/>
</dbReference>
<dbReference type="CDD" id="cd00093">
    <property type="entry name" value="HTH_XRE"/>
    <property type="match status" value="1"/>
</dbReference>
<gene>
    <name evidence="1" type="ORF">JDN41_10430</name>
</gene>
<name>A0A8I1GHC3_9HYPH</name>
<dbReference type="AlphaFoldDB" id="A0A8I1GHC3"/>
<organism evidence="1 2">
    <name type="scientific">Rhodomicrobium udaipurense</name>
    <dbReference type="NCBI Taxonomy" id="1202716"/>
    <lineage>
        <taxon>Bacteria</taxon>
        <taxon>Pseudomonadati</taxon>
        <taxon>Pseudomonadota</taxon>
        <taxon>Alphaproteobacteria</taxon>
        <taxon>Hyphomicrobiales</taxon>
        <taxon>Hyphomicrobiaceae</taxon>
        <taxon>Rhodomicrobium</taxon>
    </lineage>
</organism>
<dbReference type="InterPro" id="IPR001387">
    <property type="entry name" value="Cro/C1-type_HTH"/>
</dbReference>
<dbReference type="Gene3D" id="1.10.260.40">
    <property type="entry name" value="lambda repressor-like DNA-binding domains"/>
    <property type="match status" value="1"/>
</dbReference>
<reference evidence="1 2" key="1">
    <citation type="submission" date="2020-12" db="EMBL/GenBank/DDBJ databases">
        <title>Revised draft genomes of Rhodomicrobium vannielii ATCC 17100 and Rhodomicrobium udaipurense JA643.</title>
        <authorList>
            <person name="Conners E.M."/>
            <person name="Davenport E.J."/>
            <person name="Bose A."/>
        </authorList>
    </citation>
    <scope>NUCLEOTIDE SEQUENCE [LARGE SCALE GENOMIC DNA]</scope>
    <source>
        <strain evidence="1 2">JA643</strain>
    </source>
</reference>
<accession>A0A8I1GHC3</accession>
<dbReference type="Pfam" id="PF13384">
    <property type="entry name" value="HTH_23"/>
    <property type="match status" value="1"/>
</dbReference>